<accession>A0A9P4S5U9</accession>
<reference evidence="2" key="1">
    <citation type="journal article" date="2020" name="Stud. Mycol.">
        <title>101 Dothideomycetes genomes: a test case for predicting lifestyles and emergence of pathogens.</title>
        <authorList>
            <person name="Haridas S."/>
            <person name="Albert R."/>
            <person name="Binder M."/>
            <person name="Bloem J."/>
            <person name="Labutti K."/>
            <person name="Salamov A."/>
            <person name="Andreopoulos B."/>
            <person name="Baker S."/>
            <person name="Barry K."/>
            <person name="Bills G."/>
            <person name="Bluhm B."/>
            <person name="Cannon C."/>
            <person name="Castanera R."/>
            <person name="Culley D."/>
            <person name="Daum C."/>
            <person name="Ezra D."/>
            <person name="Gonzalez J."/>
            <person name="Henrissat B."/>
            <person name="Kuo A."/>
            <person name="Liang C."/>
            <person name="Lipzen A."/>
            <person name="Lutzoni F."/>
            <person name="Magnuson J."/>
            <person name="Mondo S."/>
            <person name="Nolan M."/>
            <person name="Ohm R."/>
            <person name="Pangilinan J."/>
            <person name="Park H.-J."/>
            <person name="Ramirez L."/>
            <person name="Alfaro M."/>
            <person name="Sun H."/>
            <person name="Tritt A."/>
            <person name="Yoshinaga Y."/>
            <person name="Zwiers L.-H."/>
            <person name="Turgeon B."/>
            <person name="Goodwin S."/>
            <person name="Spatafora J."/>
            <person name="Crous P."/>
            <person name="Grigoriev I."/>
        </authorList>
    </citation>
    <scope>NUCLEOTIDE SEQUENCE</scope>
    <source>
        <strain evidence="2">CBS 101060</strain>
    </source>
</reference>
<gene>
    <name evidence="2" type="ORF">M501DRAFT_1007062</name>
</gene>
<dbReference type="PANTHER" id="PTHR38663">
    <property type="match status" value="1"/>
</dbReference>
<proteinExistence type="predicted"/>
<evidence type="ECO:0000313" key="2">
    <source>
        <dbReference type="EMBL" id="KAF2836723.1"/>
    </source>
</evidence>
<dbReference type="AlphaFoldDB" id="A0A9P4S5U9"/>
<dbReference type="PANTHER" id="PTHR38663:SF1">
    <property type="entry name" value="L-ORNITHINE N(5)-MONOOXYGENASE"/>
    <property type="match status" value="1"/>
</dbReference>
<evidence type="ECO:0000313" key="3">
    <source>
        <dbReference type="Proteomes" id="UP000799429"/>
    </source>
</evidence>
<evidence type="ECO:0008006" key="4">
    <source>
        <dbReference type="Google" id="ProtNLM"/>
    </source>
</evidence>
<organism evidence="2 3">
    <name type="scientific">Patellaria atrata CBS 101060</name>
    <dbReference type="NCBI Taxonomy" id="1346257"/>
    <lineage>
        <taxon>Eukaryota</taxon>
        <taxon>Fungi</taxon>
        <taxon>Dikarya</taxon>
        <taxon>Ascomycota</taxon>
        <taxon>Pezizomycotina</taxon>
        <taxon>Dothideomycetes</taxon>
        <taxon>Dothideomycetes incertae sedis</taxon>
        <taxon>Patellariales</taxon>
        <taxon>Patellariaceae</taxon>
        <taxon>Patellaria</taxon>
    </lineage>
</organism>
<feature type="region of interest" description="Disordered" evidence="1">
    <location>
        <begin position="551"/>
        <end position="575"/>
    </location>
</feature>
<protein>
    <recommendedName>
        <fullName evidence="4">FAD/NAD(P)-binding domain-containing protein</fullName>
    </recommendedName>
</protein>
<evidence type="ECO:0000256" key="1">
    <source>
        <dbReference type="SAM" id="MobiDB-lite"/>
    </source>
</evidence>
<dbReference type="SUPFAM" id="SSF51905">
    <property type="entry name" value="FAD/NAD(P)-binding domain"/>
    <property type="match status" value="1"/>
</dbReference>
<dbReference type="InterPro" id="IPR036188">
    <property type="entry name" value="FAD/NAD-bd_sf"/>
</dbReference>
<name>A0A9P4S5U9_9PEZI</name>
<dbReference type="OrthoDB" id="76038at2759"/>
<sequence length="575" mass="63987">MHSSDDTIPHLHDVIIIGAGPCGLSVAARLRENTPSAIFTDEEHQRYHWIRRHGRRMSIMNYKNGSVKTAQQSQDNQEYSILILDSSGNQWMSRWNHFFRIFKISHLRSPMFFHVDPHDRDALLAYTYECKREDELAEIRACVGKEISKHQKKKRAKSVVHPEPAVNERDRKDYFTPSSSLFSQHCASVVDRYSLKEDEIKQEAVLDIDYDYVPLISEINKTFSIKSDKGVHYARAVVLAVGAGNTPSIPGHPPGEKLEGACHAMEIRTFPDPTLKSRIDAKRHTNIVVVGGVKPFDLSLPWIGKFRNYHHSTFWTLPSGAQRHSLILSARDGGSITPPFHKKLRAHIANARLSLHTHTTLTSRTFNPTTRTWRVETEPPIPTLEETEMDYIYFATGIATDVAALPYLRTLRAKHPVTAVGGLPVLTPDLAWAPHVPLFVTGKLAALELGPGAANLAGARSGAERVVWGLSEVLEGEGTELVLRAGEKYVRGVGGRFECLGEEGEDSDILEVAVADALRDKPVQGNHAMLRGIEKVVEEVLVPRRGVRGWEEPQSRGEDVHVEKGDLSPGVEGGG</sequence>
<keyword evidence="3" id="KW-1185">Reference proteome</keyword>
<comment type="caution">
    <text evidence="2">The sequence shown here is derived from an EMBL/GenBank/DDBJ whole genome shotgun (WGS) entry which is preliminary data.</text>
</comment>
<feature type="compositionally biased region" description="Basic and acidic residues" evidence="1">
    <location>
        <begin position="551"/>
        <end position="566"/>
    </location>
</feature>
<dbReference type="EMBL" id="MU006102">
    <property type="protein sequence ID" value="KAF2836723.1"/>
    <property type="molecule type" value="Genomic_DNA"/>
</dbReference>
<dbReference type="Proteomes" id="UP000799429">
    <property type="component" value="Unassembled WGS sequence"/>
</dbReference>
<dbReference type="Gene3D" id="3.50.50.60">
    <property type="entry name" value="FAD/NAD(P)-binding domain"/>
    <property type="match status" value="3"/>
</dbReference>